<dbReference type="OrthoDB" id="7875218at2"/>
<name>A0A126V4B9_9RHOB</name>
<evidence type="ECO:0000313" key="2">
    <source>
        <dbReference type="Proteomes" id="UP000070371"/>
    </source>
</evidence>
<dbReference type="RefSeq" id="WP_039003539.1">
    <property type="nucleotide sequence ID" value="NZ_CP014327.1"/>
</dbReference>
<reference evidence="1 2" key="1">
    <citation type="submission" date="2016-02" db="EMBL/GenBank/DDBJ databases">
        <title>Complete genome sequence of Halocynthiibacter arcticus PAMC 20958t from arctic marine sediment.</title>
        <authorList>
            <person name="Lee Y.M."/>
            <person name="Baek K."/>
            <person name="Lee H.K."/>
            <person name="Shin S.C."/>
        </authorList>
    </citation>
    <scope>NUCLEOTIDE SEQUENCE [LARGE SCALE GENOMIC DNA]</scope>
    <source>
        <strain evidence="1">PAMC 20958</strain>
    </source>
</reference>
<dbReference type="InterPro" id="IPR045516">
    <property type="entry name" value="DUF6477"/>
</dbReference>
<dbReference type="STRING" id="1579316.RC74_16895"/>
<dbReference type="EMBL" id="CP014327">
    <property type="protein sequence ID" value="AML52716.1"/>
    <property type="molecule type" value="Genomic_DNA"/>
</dbReference>
<accession>A0A126V4B9</accession>
<gene>
    <name evidence="1" type="ORF">RC74_16895</name>
</gene>
<proteinExistence type="predicted"/>
<protein>
    <submittedName>
        <fullName evidence="1">Uncharacterized protein</fullName>
    </submittedName>
</protein>
<dbReference type="Proteomes" id="UP000070371">
    <property type="component" value="Chromosome"/>
</dbReference>
<sequence>MNDILTMLKMLNRPRLLVRAARHGLSEYNRDRHLPRLIKDARLPGPGQAVITLMSEEQILEEKRKLGDASYSVMLHIEMLVALMGEAKLLAVRTA</sequence>
<keyword evidence="2" id="KW-1185">Reference proteome</keyword>
<dbReference type="KEGG" id="hat:RC74_16895"/>
<dbReference type="Pfam" id="PF20083">
    <property type="entry name" value="DUF6477"/>
    <property type="match status" value="1"/>
</dbReference>
<dbReference type="AlphaFoldDB" id="A0A126V4B9"/>
<organism evidence="1 2">
    <name type="scientific">Falsihalocynthiibacter arcticus</name>
    <dbReference type="NCBI Taxonomy" id="1579316"/>
    <lineage>
        <taxon>Bacteria</taxon>
        <taxon>Pseudomonadati</taxon>
        <taxon>Pseudomonadota</taxon>
        <taxon>Alphaproteobacteria</taxon>
        <taxon>Rhodobacterales</taxon>
        <taxon>Roseobacteraceae</taxon>
        <taxon>Falsihalocynthiibacter</taxon>
    </lineage>
</organism>
<evidence type="ECO:0000313" key="1">
    <source>
        <dbReference type="EMBL" id="AML52716.1"/>
    </source>
</evidence>